<evidence type="ECO:0000256" key="1">
    <source>
        <dbReference type="ARBA" id="ARBA00001946"/>
    </source>
</evidence>
<dbReference type="SFLD" id="SFLDS00005">
    <property type="entry name" value="Isoprenoid_Synthase_Type_I"/>
    <property type="match status" value="1"/>
</dbReference>
<feature type="domain" description="Terpene synthase N-terminal" evidence="4">
    <location>
        <begin position="4"/>
        <end position="147"/>
    </location>
</feature>
<evidence type="ECO:0000256" key="3">
    <source>
        <dbReference type="ARBA" id="ARBA00022842"/>
    </source>
</evidence>
<dbReference type="Pfam" id="PF03936">
    <property type="entry name" value="Terpene_synth_C"/>
    <property type="match status" value="1"/>
</dbReference>
<dbReference type="CDD" id="cd00684">
    <property type="entry name" value="Terpene_cyclase_plant_C1"/>
    <property type="match status" value="1"/>
</dbReference>
<dbReference type="SUPFAM" id="SSF48239">
    <property type="entry name" value="Terpenoid cyclases/Protein prenyltransferases"/>
    <property type="match status" value="1"/>
</dbReference>
<dbReference type="Pfam" id="PF01397">
    <property type="entry name" value="Terpene_synth"/>
    <property type="match status" value="1"/>
</dbReference>
<dbReference type="EMBL" id="OZ021736">
    <property type="protein sequence ID" value="CAK9316333.1"/>
    <property type="molecule type" value="Genomic_DNA"/>
</dbReference>
<dbReference type="SFLD" id="SFLDG01604">
    <property type="entry name" value="Terpene_Cyclase_Like_1_C_Termi"/>
    <property type="match status" value="1"/>
</dbReference>
<keyword evidence="2" id="KW-0479">Metal-binding</keyword>
<evidence type="ECO:0000259" key="5">
    <source>
        <dbReference type="Pfam" id="PF03936"/>
    </source>
</evidence>
<keyword evidence="3" id="KW-0460">Magnesium</keyword>
<name>A0ABP0Y7B4_9ROSI</name>
<accession>A0ABP0Y7B4</accession>
<dbReference type="Gene3D" id="1.50.10.130">
    <property type="entry name" value="Terpene synthase, N-terminal domain"/>
    <property type="match status" value="1"/>
</dbReference>
<dbReference type="SFLD" id="SFLDG01019">
    <property type="entry name" value="Terpene_Cyclase_Like_1_C_Termi"/>
    <property type="match status" value="1"/>
</dbReference>
<reference evidence="6 7" key="1">
    <citation type="submission" date="2024-03" db="EMBL/GenBank/DDBJ databases">
        <authorList>
            <person name="Gkanogiannis A."/>
            <person name="Becerra Lopez-Lavalle L."/>
        </authorList>
    </citation>
    <scope>NUCLEOTIDE SEQUENCE [LARGE SCALE GENOMIC DNA]</scope>
</reference>
<proteinExistence type="predicted"/>
<dbReference type="PANTHER" id="PTHR31225:SF9">
    <property type="entry name" value="TERPENE SYNTHASE 10"/>
    <property type="match status" value="1"/>
</dbReference>
<dbReference type="InterPro" id="IPR034741">
    <property type="entry name" value="Terpene_cyclase-like_1_C"/>
</dbReference>
<dbReference type="InterPro" id="IPR044814">
    <property type="entry name" value="Terpene_cyclase_plant_C1"/>
</dbReference>
<keyword evidence="7" id="KW-1185">Reference proteome</keyword>
<dbReference type="SUPFAM" id="SSF48576">
    <property type="entry name" value="Terpenoid synthases"/>
    <property type="match status" value="1"/>
</dbReference>
<dbReference type="InterPro" id="IPR001906">
    <property type="entry name" value="Terpene_synth_N"/>
</dbReference>
<evidence type="ECO:0000256" key="2">
    <source>
        <dbReference type="ARBA" id="ARBA00022723"/>
    </source>
</evidence>
<dbReference type="Gene3D" id="1.10.600.10">
    <property type="entry name" value="Farnesyl Diphosphate Synthase"/>
    <property type="match status" value="1"/>
</dbReference>
<protein>
    <submittedName>
        <fullName evidence="6">Uncharacterized protein</fullName>
    </submittedName>
</protein>
<dbReference type="InterPro" id="IPR008949">
    <property type="entry name" value="Isoprenoid_synthase_dom_sf"/>
</dbReference>
<sequence>MMNNIISDDPLKQLELIDTLQRLGISYHFENEIKDMLKKVYEKRYENDDWKNNNLYATSLEFRLLRQHGFNLSQEVFNNFFSDEMKSFNIHLYDDLNGMLCLYEASFLCIEGENILETAKHFTIEYLEKYMRSTKDENEATIIRHALELPLHRRMPRLEARWFIDIYERKVDINPILLEFAKIDFNRVQSIHQQDLKYASSWWSSIGLGEKLSFARDRLMENFFWTVGVGFEPELSYFRRMVTKVNALITIIDDVYDVYGTLDELQLFTNAVERWDVGAVDQLPDYMKICFLALHNSINEMGFEALRDKGINVIPYLKKAWVDLCKTYMLEAKWYHTNYKPTLEEYLDNAWVSISGPVILVHAYVSVTSPTLENMENLKQYVDMIRWSSTILRLCDDLGTSSDESERGDVPKSIQCYMNDTGASENNAREHIRHLIDETWKKLNKVEVKNSIFLQVFIDRAKNLARMAQCMYQYGDGHGIGHQKTKGLVMSLLIQPISVHLCSE</sequence>
<dbReference type="Proteomes" id="UP001642487">
    <property type="component" value="Chromosome 2"/>
</dbReference>
<dbReference type="InterPro" id="IPR050148">
    <property type="entry name" value="Terpene_synthase-like"/>
</dbReference>
<organism evidence="6 7">
    <name type="scientific">Citrullus colocynthis</name>
    <name type="common">colocynth</name>
    <dbReference type="NCBI Taxonomy" id="252529"/>
    <lineage>
        <taxon>Eukaryota</taxon>
        <taxon>Viridiplantae</taxon>
        <taxon>Streptophyta</taxon>
        <taxon>Embryophyta</taxon>
        <taxon>Tracheophyta</taxon>
        <taxon>Spermatophyta</taxon>
        <taxon>Magnoliopsida</taxon>
        <taxon>eudicotyledons</taxon>
        <taxon>Gunneridae</taxon>
        <taxon>Pentapetalae</taxon>
        <taxon>rosids</taxon>
        <taxon>fabids</taxon>
        <taxon>Cucurbitales</taxon>
        <taxon>Cucurbitaceae</taxon>
        <taxon>Benincaseae</taxon>
        <taxon>Citrullus</taxon>
    </lineage>
</organism>
<dbReference type="InterPro" id="IPR036965">
    <property type="entry name" value="Terpene_synth_N_sf"/>
</dbReference>
<gene>
    <name evidence="6" type="ORF">CITCOLO1_LOCUS8194</name>
</gene>
<dbReference type="InterPro" id="IPR005630">
    <property type="entry name" value="Terpene_synthase_metal-bd"/>
</dbReference>
<evidence type="ECO:0000259" key="4">
    <source>
        <dbReference type="Pfam" id="PF01397"/>
    </source>
</evidence>
<dbReference type="PANTHER" id="PTHR31225">
    <property type="entry name" value="OS04G0344100 PROTEIN-RELATED"/>
    <property type="match status" value="1"/>
</dbReference>
<dbReference type="InterPro" id="IPR008930">
    <property type="entry name" value="Terpenoid_cyclase/PrenylTrfase"/>
</dbReference>
<evidence type="ECO:0000313" key="6">
    <source>
        <dbReference type="EMBL" id="CAK9316333.1"/>
    </source>
</evidence>
<evidence type="ECO:0000313" key="7">
    <source>
        <dbReference type="Proteomes" id="UP001642487"/>
    </source>
</evidence>
<feature type="domain" description="Terpene synthase metal-binding" evidence="5">
    <location>
        <begin position="206"/>
        <end position="442"/>
    </location>
</feature>
<comment type="cofactor">
    <cofactor evidence="1">
        <name>Mg(2+)</name>
        <dbReference type="ChEBI" id="CHEBI:18420"/>
    </cofactor>
</comment>